<keyword evidence="2" id="KW-0175">Coiled coil</keyword>
<feature type="compositionally biased region" description="Gly residues" evidence="3">
    <location>
        <begin position="347"/>
        <end position="368"/>
    </location>
</feature>
<evidence type="ECO:0000256" key="2">
    <source>
        <dbReference type="SAM" id="Coils"/>
    </source>
</evidence>
<evidence type="ECO:0000313" key="5">
    <source>
        <dbReference type="EMBL" id="SFC37968.1"/>
    </source>
</evidence>
<feature type="compositionally biased region" description="Pro residues" evidence="3">
    <location>
        <begin position="1779"/>
        <end position="1798"/>
    </location>
</feature>
<dbReference type="PANTHER" id="PTHR13037:SF24">
    <property type="entry name" value="POLYCOMB PROTEIN PCL-RELATED"/>
    <property type="match status" value="1"/>
</dbReference>
<name>A0A1I1IUI3_9ACTN</name>
<reference evidence="6" key="1">
    <citation type="submission" date="2016-10" db="EMBL/GenBank/DDBJ databases">
        <authorList>
            <person name="Varghese N."/>
            <person name="Submissions S."/>
        </authorList>
    </citation>
    <scope>NUCLEOTIDE SEQUENCE [LARGE SCALE GENOMIC DNA]</scope>
    <source>
        <strain evidence="6">DSM 45962</strain>
    </source>
</reference>
<feature type="compositionally biased region" description="Low complexity" evidence="3">
    <location>
        <begin position="250"/>
        <end position="268"/>
    </location>
</feature>
<evidence type="ECO:0000256" key="3">
    <source>
        <dbReference type="SAM" id="MobiDB-lite"/>
    </source>
</evidence>
<dbReference type="STRING" id="1225127.SAMN05661030_0824"/>
<feature type="compositionally biased region" description="Pro residues" evidence="3">
    <location>
        <begin position="1729"/>
        <end position="1747"/>
    </location>
</feature>
<feature type="region of interest" description="Disordered" evidence="3">
    <location>
        <begin position="250"/>
        <end position="391"/>
    </location>
</feature>
<feature type="region of interest" description="Disordered" evidence="3">
    <location>
        <begin position="1155"/>
        <end position="1181"/>
    </location>
</feature>
<feature type="compositionally biased region" description="Low complexity" evidence="3">
    <location>
        <begin position="1026"/>
        <end position="1053"/>
    </location>
</feature>
<dbReference type="PANTHER" id="PTHR13037">
    <property type="entry name" value="FORMIN"/>
    <property type="match status" value="1"/>
</dbReference>
<dbReference type="RefSeq" id="WP_109504822.1">
    <property type="nucleotide sequence ID" value="NZ_BNAC01000003.1"/>
</dbReference>
<proteinExistence type="predicted"/>
<feature type="domain" description="Tox-PL" evidence="4">
    <location>
        <begin position="567"/>
        <end position="696"/>
    </location>
</feature>
<dbReference type="InterPro" id="IPR028908">
    <property type="entry name" value="Tox-PL_dom"/>
</dbReference>
<keyword evidence="1" id="KW-0945">Host-virus interaction</keyword>
<accession>A0A1I1IUI3</accession>
<feature type="compositionally biased region" description="Low complexity" evidence="3">
    <location>
        <begin position="791"/>
        <end position="802"/>
    </location>
</feature>
<feature type="compositionally biased region" description="Pro residues" evidence="3">
    <location>
        <begin position="1425"/>
        <end position="1436"/>
    </location>
</feature>
<feature type="region of interest" description="Disordered" evidence="3">
    <location>
        <begin position="1"/>
        <end position="28"/>
    </location>
</feature>
<feature type="compositionally biased region" description="Pro residues" evidence="3">
    <location>
        <begin position="1756"/>
        <end position="1772"/>
    </location>
</feature>
<protein>
    <submittedName>
        <fullName evidence="5">Papain fold toxin 1, glutamine deamidase</fullName>
    </submittedName>
</protein>
<gene>
    <name evidence="5" type="ORF">SAMN05661030_0824</name>
</gene>
<feature type="region of interest" description="Disordered" evidence="3">
    <location>
        <begin position="729"/>
        <end position="813"/>
    </location>
</feature>
<feature type="region of interest" description="Disordered" evidence="3">
    <location>
        <begin position="1719"/>
        <end position="1799"/>
    </location>
</feature>
<evidence type="ECO:0000313" key="6">
    <source>
        <dbReference type="Proteomes" id="UP000199022"/>
    </source>
</evidence>
<dbReference type="Proteomes" id="UP000199022">
    <property type="component" value="Unassembled WGS sequence"/>
</dbReference>
<dbReference type="Pfam" id="PF15644">
    <property type="entry name" value="Gln_amidase"/>
    <property type="match status" value="1"/>
</dbReference>
<keyword evidence="6" id="KW-1185">Reference proteome</keyword>
<feature type="compositionally biased region" description="Low complexity" evidence="3">
    <location>
        <begin position="744"/>
        <end position="770"/>
    </location>
</feature>
<dbReference type="EMBL" id="FOMD01000001">
    <property type="protein sequence ID" value="SFC37968.1"/>
    <property type="molecule type" value="Genomic_DNA"/>
</dbReference>
<sequence length="1955" mass="195616">MELADGSVVQPQLGRAQLPDTGGWREGLADALPPGMTEAEFTAAAGSPASTPLTQQQVDAIRAVRDGVTTGPGEVMQKALTPETLRNYLTGNDVPGIFSPTTTKGFTARAVDVLGLDTPADVQQGLRLDYTDPGYVGREGRPPYDPSDPSVAVLRYADDGTSGFTVPYGRQLGGPANYASPFTGTGFTEDPVNPVPEFEDSSFRPLPDGAEIWALDPQGGETLLAVYAQDVDDPSQGAWYPTAAATAWATSGDTAPPATGPTTPGGPRARNDSPDPGRPVPGVGRSDLDGGGPLTDDGGAAQPRAGGGLHPAEPGSGLPAGGPVDGGRGLPADHDGDLAGSQVPGAGPDGGPGAPGLPGARPAGGGEPGSDPARTGGVHHDGAGVRGGAGDAGAQPGLLTAVADALGAASGVAPEVVARAAGHDVVRVGPRLAVVGPGGPVDADAALGQVARALAQDPAHGTLAQELADGLRTGSVACVQVGTGPDGAPLAQELPTTSTWQPGQDETGVPRQVVEAGRYTEPPAGTAERLRDAVRASGGDLAAWLAQVNPQFHDLPPTSPEAGDWTNNCGDVSRRVADAVQGLGATPARGDTHRGEGAEMWAWAGVRPGPGDGLVAPTPVAEPGTDGPPPVDDTTAFTRDAWDAVARALEGRPVGTVAVVGVDWHATGLPRGPLGGHWFNAVVGPDGLLWVDGQDGSIGRWPPSYRDTIWNIEAIARPPGGAWEAVGLGRPGADDGGDGGRAGPGLAVTRPDASAGAGVDGAAVPGRRAGLPGDPGARGVDLPGAAGRGPAGPVQPQQDPAGGLRGPGGRAGELTPEQARRLADLRQRLVEGGALDRRAARGPAQELLAELDLVQGRADTGTGQVVGDSPDVEVRLARLPADVEADVRTVNELLGNTGVPEAVAGRVATVVRAVFGGGLTAVLAQAPGVLVGWLSGDLSKLATAVSSGAVGIAASASIGLADRVHARLTARLAVQDDARRGPAPAVRGVLDAALARLAAEAEAYGTELAARHDTPVGRARPARTLPPVTTAPGGATPSASGPPAGPGSTPSVPSTRAWVGKALAGPGTTVVGVAVLAVVSLPLAPALAWGALASTAAAALVAAAQRSAAGTKAELEAARRSVERARSQAWAQARGAAELAAEARSRQDVEERLAGVQGELTGRPPAAPDGATAPDGEPLLAPGPVTGPLDPLALGPVDQDRLAEVAAAAQAVLDAGDAVTPAQLARLRSAAEDAGMLSDPTGTGTDPDELGWPHRRLLLDPELQPVLQKLDTLPSGVPSLRSHLANAAWGVGLPGVMTALPGVLLGVGVGPLALVAAGLVPVATAVATAVRQHGAATRVEQAVQARAQVKADLPAAARGVLDAELADARAVTDARRGDLEAAEQVADDVAAVREARAARRRTVAERVLGALAGPADPVVELPQAPATPAPVPPTAPAPAGAVAPDRPISAPWLRSALTAVSAPVVGTVTAVLAWQATFADQAGSLFDPATWTALDGLPQVGAVAVTAAAAAVLAVGSSSVVDAWSDRSAAAAKERRAAALKVHEAARATARREVELGRARARRDGLLDAVRRSEAGDIARALDGERQAEAAVPHRPAGLVPRLVEWMRTQTRAVVDLVLDGTRPGDPAHRAALSRLAADLPAVPRDEAPAGIARVVAAAREAGIGPGDVPGSPELDRVLAADRAVGGEGAVDWAHVAKIANAVGWWPEEEEPLPRVAGLLRPGLAEPGPAAPAPGGPAPQGPAPQTPGPQASAPQAPAPQAPAPQAPAPQGPPQRAAAGPPPFPYAPPPPRPTAPVPEPADAGVLVAEWPDGAGRTLAVVVDVTSPGGQVLHLLARWVEGGGRPPVLVLSQLPGESFWWGVPAAVQLAVATALARLLPGAGVDRLRGAVLLAERPGPGGRPDLARIPAVVEPGGTLRTTVGPTPLVPEEAQAAASALRLAPVAELLGRLASTPAR</sequence>
<dbReference type="OrthoDB" id="5069709at2"/>
<feature type="compositionally biased region" description="Gly residues" evidence="3">
    <location>
        <begin position="318"/>
        <end position="329"/>
    </location>
</feature>
<feature type="coiled-coil region" evidence="2">
    <location>
        <begin position="1101"/>
        <end position="1128"/>
    </location>
</feature>
<feature type="region of interest" description="Disordered" evidence="3">
    <location>
        <begin position="1010"/>
        <end position="1053"/>
    </location>
</feature>
<evidence type="ECO:0000259" key="4">
    <source>
        <dbReference type="Pfam" id="PF15644"/>
    </source>
</evidence>
<organism evidence="5 6">
    <name type="scientific">Klenkia taihuensis</name>
    <dbReference type="NCBI Taxonomy" id="1225127"/>
    <lineage>
        <taxon>Bacteria</taxon>
        <taxon>Bacillati</taxon>
        <taxon>Actinomycetota</taxon>
        <taxon>Actinomycetes</taxon>
        <taxon>Geodermatophilales</taxon>
        <taxon>Geodermatophilaceae</taxon>
        <taxon>Klenkia</taxon>
    </lineage>
</organism>
<evidence type="ECO:0000256" key="1">
    <source>
        <dbReference type="ARBA" id="ARBA00022581"/>
    </source>
</evidence>
<feature type="region of interest" description="Disordered" evidence="3">
    <location>
        <begin position="1419"/>
        <end position="1443"/>
    </location>
</feature>